<feature type="coiled-coil region" evidence="1">
    <location>
        <begin position="97"/>
        <end position="124"/>
    </location>
</feature>
<evidence type="ECO:0000256" key="1">
    <source>
        <dbReference type="SAM" id="Coils"/>
    </source>
</evidence>
<dbReference type="AlphaFoldDB" id="A0A8S4F7W5"/>
<keyword evidence="3" id="KW-1185">Reference proteome</keyword>
<sequence>MSENKISSNEVPEKFAEWLLSMGCPAEKIPQMDKVVQMCRGQYYMVWRSIMERVEARGSIRQKRLQVFSDDVRRYQRANSHDTSIIVPAEIQAWRKHKEVKEKVAKAEARVKDANKKLNQVMDKVSTKYFMSVPFEE</sequence>
<dbReference type="GO" id="GO:0051225">
    <property type="term" value="P:spindle assembly"/>
    <property type="evidence" value="ECO:0007669"/>
    <property type="project" value="InterPro"/>
</dbReference>
<accession>A0A8S4F7W5</accession>
<dbReference type="Proteomes" id="UP000653454">
    <property type="component" value="Unassembled WGS sequence"/>
</dbReference>
<proteinExistence type="predicted"/>
<dbReference type="InterPro" id="IPR029131">
    <property type="entry name" value="HAUS5"/>
</dbReference>
<dbReference type="EMBL" id="CAJHNJ030000030">
    <property type="protein sequence ID" value="CAG9124804.1"/>
    <property type="molecule type" value="Genomic_DNA"/>
</dbReference>
<reference evidence="2" key="1">
    <citation type="submission" date="2020-11" db="EMBL/GenBank/DDBJ databases">
        <authorList>
            <person name="Whiteford S."/>
        </authorList>
    </citation>
    <scope>NUCLEOTIDE SEQUENCE</scope>
</reference>
<comment type="caution">
    <text evidence="2">The sequence shown here is derived from an EMBL/GenBank/DDBJ whole genome shotgun (WGS) entry which is preliminary data.</text>
</comment>
<dbReference type="Pfam" id="PF14817">
    <property type="entry name" value="HAUS5"/>
    <property type="match status" value="1"/>
</dbReference>
<evidence type="ECO:0000313" key="3">
    <source>
        <dbReference type="Proteomes" id="UP000653454"/>
    </source>
</evidence>
<dbReference type="GO" id="GO:0070652">
    <property type="term" value="C:HAUS complex"/>
    <property type="evidence" value="ECO:0007669"/>
    <property type="project" value="InterPro"/>
</dbReference>
<organism evidence="2 3">
    <name type="scientific">Plutella xylostella</name>
    <name type="common">Diamondback moth</name>
    <name type="synonym">Plutella maculipennis</name>
    <dbReference type="NCBI Taxonomy" id="51655"/>
    <lineage>
        <taxon>Eukaryota</taxon>
        <taxon>Metazoa</taxon>
        <taxon>Ecdysozoa</taxon>
        <taxon>Arthropoda</taxon>
        <taxon>Hexapoda</taxon>
        <taxon>Insecta</taxon>
        <taxon>Pterygota</taxon>
        <taxon>Neoptera</taxon>
        <taxon>Endopterygota</taxon>
        <taxon>Lepidoptera</taxon>
        <taxon>Glossata</taxon>
        <taxon>Ditrysia</taxon>
        <taxon>Yponomeutoidea</taxon>
        <taxon>Plutellidae</taxon>
        <taxon>Plutella</taxon>
    </lineage>
</organism>
<evidence type="ECO:0000313" key="2">
    <source>
        <dbReference type="EMBL" id="CAG9124804.1"/>
    </source>
</evidence>
<keyword evidence="1" id="KW-0175">Coiled coil</keyword>
<gene>
    <name evidence="2" type="ORF">PLXY2_LOCUS8273</name>
</gene>
<name>A0A8S4F7W5_PLUXY</name>
<protein>
    <submittedName>
        <fullName evidence="2">(diamondback moth) hypothetical protein</fullName>
    </submittedName>
</protein>